<accession>A0A212Q2D6</accession>
<name>A0A212Q2D6_RHOAC</name>
<dbReference type="InterPro" id="IPR026421">
    <property type="entry name" value="Mod_peptide_prec_CbpA"/>
</dbReference>
<dbReference type="EMBL" id="FYDG01000001">
    <property type="protein sequence ID" value="SNB53527.1"/>
    <property type="molecule type" value="Genomic_DNA"/>
</dbReference>
<organism evidence="1 2">
    <name type="scientific">Rhodoblastus acidophilus</name>
    <name type="common">Rhodopseudomonas acidophila</name>
    <dbReference type="NCBI Taxonomy" id="1074"/>
    <lineage>
        <taxon>Bacteria</taxon>
        <taxon>Pseudomonadati</taxon>
        <taxon>Pseudomonadota</taxon>
        <taxon>Alphaproteobacteria</taxon>
        <taxon>Hyphomicrobiales</taxon>
        <taxon>Rhodoblastaceae</taxon>
        <taxon>Rhodoblastus</taxon>
    </lineage>
</organism>
<evidence type="ECO:0000313" key="1">
    <source>
        <dbReference type="EMBL" id="SNB53527.1"/>
    </source>
</evidence>
<reference evidence="2" key="1">
    <citation type="submission" date="2017-06" db="EMBL/GenBank/DDBJ databases">
        <authorList>
            <person name="Varghese N."/>
            <person name="Submissions S."/>
        </authorList>
    </citation>
    <scope>NUCLEOTIDE SEQUENCE [LARGE SCALE GENOMIC DNA]</scope>
    <source>
        <strain evidence="2">DSM 137</strain>
    </source>
</reference>
<dbReference type="Proteomes" id="UP000198418">
    <property type="component" value="Unassembled WGS sequence"/>
</dbReference>
<sequence length="43" mass="4685">MNTTSNTTHATPARPAVIAIRKTCDAEGTGLSHYVLMDKQVKR</sequence>
<protein>
    <submittedName>
        <fullName evidence="1">Modified peptide CbpA</fullName>
    </submittedName>
</protein>
<evidence type="ECO:0000313" key="2">
    <source>
        <dbReference type="Proteomes" id="UP000198418"/>
    </source>
</evidence>
<gene>
    <name evidence="1" type="ORF">SAMN06265338_101344</name>
</gene>
<dbReference type="OrthoDB" id="8455008at2"/>
<dbReference type="AlphaFoldDB" id="A0A212Q2D6"/>
<dbReference type="RefSeq" id="WP_088519477.1">
    <property type="nucleotide sequence ID" value="NZ_FYDG01000001.1"/>
</dbReference>
<proteinExistence type="predicted"/>
<dbReference type="NCBIfam" id="TIGR04164">
    <property type="entry name" value="cobo_pep"/>
    <property type="match status" value="1"/>
</dbReference>
<keyword evidence="2" id="KW-1185">Reference proteome</keyword>